<evidence type="ECO:0000256" key="5">
    <source>
        <dbReference type="ARBA" id="ARBA00016835"/>
    </source>
</evidence>
<sequence length="358" mass="40376">MTEDSMNMTVKLDGVGESLEFSAVWLRDNCRCKDCYNYATKQRSIDVTLLSPFCFACHYFFENEKLHLTWGDGHKSTFDIAFLRQYSQLEQWPQPFLWKGEEAKSLVTAISLGKFNQLEGQEEVANSILRNGLAIVSGVEPTLSATQNVIERLAPIYHTLFGGMWEVGDSLEHRDTAYTKAAIGPHTDNTYFLYPAGLQVFHCLRHVGEGGETTLVDGFHAAMELKSTDPQSYATLAGTHVEAEYLEPARHHRATGPILRHRAGTTELEQIRFNCYDRSPRLPANANAFYSALRKLAAILRGADNEWKFKLEPGNVVFINNWRVLHGRASFSGTRNMVGAYVSMGEFLSRARVLKLIR</sequence>
<dbReference type="Gene3D" id="3.60.130.10">
    <property type="entry name" value="Clavaminate synthase-like"/>
    <property type="match status" value="1"/>
</dbReference>
<dbReference type="InterPro" id="IPR038492">
    <property type="entry name" value="GBBH-like_N_sf"/>
</dbReference>
<keyword evidence="6" id="KW-0479">Metal-binding</keyword>
<keyword evidence="9" id="KW-0560">Oxidoreductase</keyword>
<dbReference type="InterPro" id="IPR012776">
    <property type="entry name" value="Trimethyllysine_dOase"/>
</dbReference>
<dbReference type="EMBL" id="OU963862">
    <property type="protein sequence ID" value="CAH0382071.1"/>
    <property type="molecule type" value="Genomic_DNA"/>
</dbReference>
<feature type="domain" description="TauD/TfdA-like" evidence="11">
    <location>
        <begin position="110"/>
        <end position="341"/>
    </location>
</feature>
<dbReference type="InterPro" id="IPR050411">
    <property type="entry name" value="AlphaKG_dependent_hydroxylases"/>
</dbReference>
<evidence type="ECO:0000259" key="11">
    <source>
        <dbReference type="Pfam" id="PF02668"/>
    </source>
</evidence>
<comment type="similarity">
    <text evidence="4">Belongs to the gamma-BBH/TMLD family.</text>
</comment>
<evidence type="ECO:0000256" key="2">
    <source>
        <dbReference type="ARBA" id="ARBA00001961"/>
    </source>
</evidence>
<name>A0A9P0A2T6_BEMTA</name>
<reference evidence="12" key="1">
    <citation type="submission" date="2021-12" db="EMBL/GenBank/DDBJ databases">
        <authorList>
            <person name="King R."/>
        </authorList>
    </citation>
    <scope>NUCLEOTIDE SEQUENCE</scope>
</reference>
<comment type="pathway">
    <text evidence="3">Amine and polyamine biosynthesis; carnitine biosynthesis.</text>
</comment>
<keyword evidence="10" id="KW-0408">Iron</keyword>
<evidence type="ECO:0000256" key="4">
    <source>
        <dbReference type="ARBA" id="ARBA00008654"/>
    </source>
</evidence>
<dbReference type="CDD" id="cd00250">
    <property type="entry name" value="CAS_like"/>
    <property type="match status" value="1"/>
</dbReference>
<organism evidence="12 13">
    <name type="scientific">Bemisia tabaci</name>
    <name type="common">Sweetpotato whitefly</name>
    <name type="synonym">Aleurodes tabaci</name>
    <dbReference type="NCBI Taxonomy" id="7038"/>
    <lineage>
        <taxon>Eukaryota</taxon>
        <taxon>Metazoa</taxon>
        <taxon>Ecdysozoa</taxon>
        <taxon>Arthropoda</taxon>
        <taxon>Hexapoda</taxon>
        <taxon>Insecta</taxon>
        <taxon>Pterygota</taxon>
        <taxon>Neoptera</taxon>
        <taxon>Paraneoptera</taxon>
        <taxon>Hemiptera</taxon>
        <taxon>Sternorrhyncha</taxon>
        <taxon>Aleyrodoidea</taxon>
        <taxon>Aleyrodidae</taxon>
        <taxon>Aleyrodinae</taxon>
        <taxon>Bemisia</taxon>
    </lineage>
</organism>
<keyword evidence="8" id="KW-0223">Dioxygenase</keyword>
<dbReference type="SUPFAM" id="SSF51197">
    <property type="entry name" value="Clavaminate synthase-like"/>
    <property type="match status" value="1"/>
</dbReference>
<evidence type="ECO:0000313" key="13">
    <source>
        <dbReference type="Proteomes" id="UP001152759"/>
    </source>
</evidence>
<dbReference type="GO" id="GO:0005739">
    <property type="term" value="C:mitochondrion"/>
    <property type="evidence" value="ECO:0007669"/>
    <property type="project" value="TreeGrafter"/>
</dbReference>
<dbReference type="GO" id="GO:0045329">
    <property type="term" value="P:carnitine biosynthetic process"/>
    <property type="evidence" value="ECO:0007669"/>
    <property type="project" value="UniProtKB-KW"/>
</dbReference>
<dbReference type="FunFam" id="3.60.130.10:FF:000001">
    <property type="entry name" value="Trimethyllysine dioxygenase, mitochondrial"/>
    <property type="match status" value="1"/>
</dbReference>
<dbReference type="InterPro" id="IPR042098">
    <property type="entry name" value="TauD-like_sf"/>
</dbReference>
<dbReference type="PANTHER" id="PTHR10696:SF51">
    <property type="entry name" value="TRIMETHYLLYSINE DIOXYGENASE, MITOCHONDRIAL"/>
    <property type="match status" value="1"/>
</dbReference>
<dbReference type="GO" id="GO:0005506">
    <property type="term" value="F:iron ion binding"/>
    <property type="evidence" value="ECO:0007669"/>
    <property type="project" value="InterPro"/>
</dbReference>
<keyword evidence="13" id="KW-1185">Reference proteome</keyword>
<dbReference type="Proteomes" id="UP001152759">
    <property type="component" value="Chromosome 1"/>
</dbReference>
<gene>
    <name evidence="12" type="ORF">BEMITA_LOCUS1658</name>
</gene>
<dbReference type="Pfam" id="PF02668">
    <property type="entry name" value="TauD"/>
    <property type="match status" value="1"/>
</dbReference>
<accession>A0A9P0A2T6</accession>
<comment type="cofactor">
    <cofactor evidence="1">
        <name>Fe(2+)</name>
        <dbReference type="ChEBI" id="CHEBI:29033"/>
    </cofactor>
</comment>
<evidence type="ECO:0000256" key="3">
    <source>
        <dbReference type="ARBA" id="ARBA00005022"/>
    </source>
</evidence>
<dbReference type="GO" id="GO:0050353">
    <property type="term" value="F:trimethyllysine dioxygenase activity"/>
    <property type="evidence" value="ECO:0007669"/>
    <property type="project" value="InterPro"/>
</dbReference>
<dbReference type="AlphaFoldDB" id="A0A9P0A2T6"/>
<evidence type="ECO:0000313" key="12">
    <source>
        <dbReference type="EMBL" id="CAH0382071.1"/>
    </source>
</evidence>
<dbReference type="NCBIfam" id="TIGR02410">
    <property type="entry name" value="carnitine_TMLD"/>
    <property type="match status" value="1"/>
</dbReference>
<comment type="cofactor">
    <cofactor evidence="2">
        <name>L-ascorbate</name>
        <dbReference type="ChEBI" id="CHEBI:38290"/>
    </cofactor>
</comment>
<evidence type="ECO:0000256" key="6">
    <source>
        <dbReference type="ARBA" id="ARBA00022723"/>
    </source>
</evidence>
<dbReference type="KEGG" id="btab:109034567"/>
<keyword evidence="7" id="KW-0124">Carnitine biosynthesis</keyword>
<evidence type="ECO:0000256" key="7">
    <source>
        <dbReference type="ARBA" id="ARBA00022873"/>
    </source>
</evidence>
<evidence type="ECO:0000256" key="8">
    <source>
        <dbReference type="ARBA" id="ARBA00022964"/>
    </source>
</evidence>
<evidence type="ECO:0000256" key="1">
    <source>
        <dbReference type="ARBA" id="ARBA00001954"/>
    </source>
</evidence>
<dbReference type="FunFam" id="3.30.2020.30:FF:000002">
    <property type="entry name" value="Putative gamma-butyrobetaine dioxygenase"/>
    <property type="match status" value="1"/>
</dbReference>
<protein>
    <recommendedName>
        <fullName evidence="5">Trimethyllysine dioxygenase, mitochondrial</fullName>
    </recommendedName>
</protein>
<proteinExistence type="inferred from homology"/>
<dbReference type="Gene3D" id="3.30.2020.30">
    <property type="match status" value="1"/>
</dbReference>
<dbReference type="PANTHER" id="PTHR10696">
    <property type="entry name" value="GAMMA-BUTYROBETAINE HYDROXYLASE-RELATED"/>
    <property type="match status" value="1"/>
</dbReference>
<evidence type="ECO:0000256" key="10">
    <source>
        <dbReference type="ARBA" id="ARBA00023004"/>
    </source>
</evidence>
<dbReference type="InterPro" id="IPR003819">
    <property type="entry name" value="TauD/TfdA-like"/>
</dbReference>
<evidence type="ECO:0000256" key="9">
    <source>
        <dbReference type="ARBA" id="ARBA00023002"/>
    </source>
</evidence>